<keyword evidence="10 19" id="KW-0812">Transmembrane</keyword>
<evidence type="ECO:0000313" key="20">
    <source>
        <dbReference type="EMBL" id="KGF88506.1"/>
    </source>
</evidence>
<evidence type="ECO:0000256" key="16">
    <source>
        <dbReference type="ARBA" id="ARBA00032853"/>
    </source>
</evidence>
<keyword evidence="13 19" id="KW-0472">Membrane</keyword>
<dbReference type="OrthoDB" id="9794626at2"/>
<feature type="transmembrane region" description="Helical" evidence="19">
    <location>
        <begin position="192"/>
        <end position="215"/>
    </location>
</feature>
<feature type="transmembrane region" description="Helical" evidence="19">
    <location>
        <begin position="52"/>
        <end position="73"/>
    </location>
</feature>
<evidence type="ECO:0000313" key="21">
    <source>
        <dbReference type="Proteomes" id="UP000030598"/>
    </source>
</evidence>
<evidence type="ECO:0000256" key="11">
    <source>
        <dbReference type="ARBA" id="ARBA00022842"/>
    </source>
</evidence>
<evidence type="ECO:0000256" key="8">
    <source>
        <dbReference type="ARBA" id="ARBA00022573"/>
    </source>
</evidence>
<evidence type="ECO:0000256" key="1">
    <source>
        <dbReference type="ARBA" id="ARBA00001946"/>
    </source>
</evidence>
<evidence type="ECO:0000256" key="3">
    <source>
        <dbReference type="ARBA" id="ARBA00004663"/>
    </source>
</evidence>
<dbReference type="eggNOG" id="COG0368">
    <property type="taxonomic scope" value="Bacteria"/>
</dbReference>
<dbReference type="GO" id="GO:0005886">
    <property type="term" value="C:plasma membrane"/>
    <property type="evidence" value="ECO:0007669"/>
    <property type="project" value="UniProtKB-SubCell"/>
</dbReference>
<protein>
    <recommendedName>
        <fullName evidence="6 19">Adenosylcobinamide-GDP ribazoletransferase</fullName>
        <ecNumber evidence="5 19">2.7.8.26</ecNumber>
    </recommendedName>
    <alternativeName>
        <fullName evidence="16 19">Cobalamin synthase</fullName>
    </alternativeName>
    <alternativeName>
        <fullName evidence="15 19">Cobalamin-5'-phosphate synthase</fullName>
    </alternativeName>
</protein>
<keyword evidence="7 19" id="KW-1003">Cell membrane</keyword>
<evidence type="ECO:0000256" key="9">
    <source>
        <dbReference type="ARBA" id="ARBA00022679"/>
    </source>
</evidence>
<evidence type="ECO:0000256" key="7">
    <source>
        <dbReference type="ARBA" id="ARBA00022475"/>
    </source>
</evidence>
<evidence type="ECO:0000256" key="12">
    <source>
        <dbReference type="ARBA" id="ARBA00022989"/>
    </source>
</evidence>
<dbReference type="InterPro" id="IPR003805">
    <property type="entry name" value="CobS"/>
</dbReference>
<keyword evidence="8 19" id="KW-0169">Cobalamin biosynthesis</keyword>
<comment type="function">
    <text evidence="14 19">Joins adenosylcobinamide-GDP and alpha-ribazole to generate adenosylcobalamin (Ado-cobalamin). Also synthesizes adenosylcobalamin 5'-phosphate from adenosylcobinamide-GDP and alpha-ribazole 5'-phosphate.</text>
</comment>
<dbReference type="GO" id="GO:0051073">
    <property type="term" value="F:adenosylcobinamide-GDP ribazoletransferase activity"/>
    <property type="evidence" value="ECO:0007669"/>
    <property type="project" value="UniProtKB-UniRule"/>
</dbReference>
<comment type="catalytic activity">
    <reaction evidence="17 19">
        <text>alpha-ribazole + adenosylcob(III)inamide-GDP = adenosylcob(III)alamin + GMP + H(+)</text>
        <dbReference type="Rhea" id="RHEA:16049"/>
        <dbReference type="ChEBI" id="CHEBI:10329"/>
        <dbReference type="ChEBI" id="CHEBI:15378"/>
        <dbReference type="ChEBI" id="CHEBI:18408"/>
        <dbReference type="ChEBI" id="CHEBI:58115"/>
        <dbReference type="ChEBI" id="CHEBI:60487"/>
        <dbReference type="EC" id="2.7.8.26"/>
    </reaction>
</comment>
<dbReference type="PANTHER" id="PTHR34148:SF1">
    <property type="entry name" value="ADENOSYLCOBINAMIDE-GDP RIBAZOLETRANSFERASE"/>
    <property type="match status" value="1"/>
</dbReference>
<evidence type="ECO:0000256" key="2">
    <source>
        <dbReference type="ARBA" id="ARBA00004651"/>
    </source>
</evidence>
<keyword evidence="11 19" id="KW-0460">Magnesium</keyword>
<dbReference type="EC" id="2.7.8.26" evidence="5 19"/>
<gene>
    <name evidence="19" type="primary">cobS</name>
    <name evidence="20" type="ORF">EU91_0439</name>
</gene>
<comment type="caution">
    <text evidence="20">The sequence shown here is derived from an EMBL/GenBank/DDBJ whole genome shotgun (WGS) entry which is preliminary data.</text>
</comment>
<evidence type="ECO:0000256" key="4">
    <source>
        <dbReference type="ARBA" id="ARBA00010561"/>
    </source>
</evidence>
<feature type="transmembrane region" description="Helical" evidence="19">
    <location>
        <begin position="27"/>
        <end position="46"/>
    </location>
</feature>
<evidence type="ECO:0000256" key="6">
    <source>
        <dbReference type="ARBA" id="ARBA00015850"/>
    </source>
</evidence>
<comment type="similarity">
    <text evidence="4 19">Belongs to the CobS family.</text>
</comment>
<dbReference type="UniPathway" id="UPA00148">
    <property type="reaction ID" value="UER00238"/>
</dbReference>
<feature type="transmembrane region" description="Helical" evidence="19">
    <location>
        <begin position="165"/>
        <end position="186"/>
    </location>
</feature>
<keyword evidence="9 19" id="KW-0808">Transferase</keyword>
<dbReference type="GO" id="GO:0009236">
    <property type="term" value="P:cobalamin biosynthetic process"/>
    <property type="evidence" value="ECO:0007669"/>
    <property type="project" value="UniProtKB-UniRule"/>
</dbReference>
<reference evidence="21" key="1">
    <citation type="journal article" date="2014" name="Sci. Data">
        <title>Genomes of diverse isolates of the marine cyanobacterium Prochlorococcus.</title>
        <authorList>
            <person name="Biller S."/>
            <person name="Berube P."/>
            <person name="Thompson J."/>
            <person name="Kelly L."/>
            <person name="Roggensack S."/>
            <person name="Awad L."/>
            <person name="Roache-Johnson K."/>
            <person name="Ding H."/>
            <person name="Giovannoni S.J."/>
            <person name="Moore L.R."/>
            <person name="Chisholm S.W."/>
        </authorList>
    </citation>
    <scope>NUCLEOTIDE SEQUENCE [LARGE SCALE GENOMIC DNA]</scope>
    <source>
        <strain evidence="21">GP2</strain>
    </source>
</reference>
<feature type="transmembrane region" description="Helical" evidence="19">
    <location>
        <begin position="227"/>
        <end position="245"/>
    </location>
</feature>
<evidence type="ECO:0000256" key="17">
    <source>
        <dbReference type="ARBA" id="ARBA00048623"/>
    </source>
</evidence>
<comment type="catalytic activity">
    <reaction evidence="18 19">
        <text>alpha-ribazole 5'-phosphate + adenosylcob(III)inamide-GDP = adenosylcob(III)alamin 5'-phosphate + GMP + H(+)</text>
        <dbReference type="Rhea" id="RHEA:23560"/>
        <dbReference type="ChEBI" id="CHEBI:15378"/>
        <dbReference type="ChEBI" id="CHEBI:57918"/>
        <dbReference type="ChEBI" id="CHEBI:58115"/>
        <dbReference type="ChEBI" id="CHEBI:60487"/>
        <dbReference type="ChEBI" id="CHEBI:60493"/>
        <dbReference type="EC" id="2.7.8.26"/>
    </reaction>
</comment>
<evidence type="ECO:0000256" key="13">
    <source>
        <dbReference type="ARBA" id="ARBA00023136"/>
    </source>
</evidence>
<comment type="subcellular location">
    <subcellularLocation>
        <location evidence="2 19">Cell membrane</location>
        <topology evidence="2 19">Multi-pass membrane protein</topology>
    </subcellularLocation>
</comment>
<evidence type="ECO:0000256" key="19">
    <source>
        <dbReference type="HAMAP-Rule" id="MF_00719"/>
    </source>
</evidence>
<comment type="cofactor">
    <cofactor evidence="1 19">
        <name>Mg(2+)</name>
        <dbReference type="ChEBI" id="CHEBI:18420"/>
    </cofactor>
</comment>
<evidence type="ECO:0000256" key="10">
    <source>
        <dbReference type="ARBA" id="ARBA00022692"/>
    </source>
</evidence>
<dbReference type="RefSeq" id="WP_032524029.1">
    <property type="nucleotide sequence ID" value="NZ_CP138934.1"/>
</dbReference>
<evidence type="ECO:0000256" key="14">
    <source>
        <dbReference type="ARBA" id="ARBA00025228"/>
    </source>
</evidence>
<dbReference type="HAMAP" id="MF_00719">
    <property type="entry name" value="CobS"/>
    <property type="match status" value="1"/>
</dbReference>
<dbReference type="GO" id="GO:0008818">
    <property type="term" value="F:cobalamin 5'-phosphate synthase activity"/>
    <property type="evidence" value="ECO:0007669"/>
    <property type="project" value="UniProtKB-UniRule"/>
</dbReference>
<dbReference type="Proteomes" id="UP000030598">
    <property type="component" value="Unassembled WGS sequence"/>
</dbReference>
<feature type="transmembrane region" description="Helical" evidence="19">
    <location>
        <begin position="99"/>
        <end position="118"/>
    </location>
</feature>
<name>A0A0A1ZJ14_PROMR</name>
<dbReference type="AlphaFoldDB" id="A0A0A1ZJ14"/>
<sequence>MAGSWIFYTTFPKIPLIKPEFKNIAQFAPPLGFFIGTIQSYIFIFLRSNSWSIYASALICLACGYLITGGLHLDGLMDTFDGIFAGKKRRLKAMKDSKVGSFGVQALVFITLIQIACILKIQNLIIFVLPICLFWGRFSNLFFIEKFKYISYKKKSISHKKFWNGFKKESLISIIFLLIFIAYQFVSITSQAILIKFLILILIGIFLSYSIPNILGKKIGGFNGDACGASVVLVETAMLFMHAILL</sequence>
<keyword evidence="12 19" id="KW-1133">Transmembrane helix</keyword>
<evidence type="ECO:0000256" key="5">
    <source>
        <dbReference type="ARBA" id="ARBA00013200"/>
    </source>
</evidence>
<proteinExistence type="inferred from homology"/>
<dbReference type="PANTHER" id="PTHR34148">
    <property type="entry name" value="ADENOSYLCOBINAMIDE-GDP RIBAZOLETRANSFERASE"/>
    <property type="match status" value="1"/>
</dbReference>
<accession>A0A0A1ZJ14</accession>
<dbReference type="STRING" id="59925.EU91_0439"/>
<evidence type="ECO:0000256" key="18">
    <source>
        <dbReference type="ARBA" id="ARBA00049504"/>
    </source>
</evidence>
<evidence type="ECO:0000256" key="15">
    <source>
        <dbReference type="ARBA" id="ARBA00032605"/>
    </source>
</evidence>
<organism evidence="20 21">
    <name type="scientific">Prochlorococcus marinus str. GP2</name>
    <dbReference type="NCBI Taxonomy" id="59925"/>
    <lineage>
        <taxon>Bacteria</taxon>
        <taxon>Bacillati</taxon>
        <taxon>Cyanobacteriota</taxon>
        <taxon>Cyanophyceae</taxon>
        <taxon>Synechococcales</taxon>
        <taxon>Prochlorococcaceae</taxon>
        <taxon>Prochlorococcus</taxon>
    </lineage>
</organism>
<comment type="pathway">
    <text evidence="3 19">Cofactor biosynthesis; adenosylcobalamin biosynthesis; adenosylcobalamin from cob(II)yrinate a,c-diamide: step 7/7.</text>
</comment>
<dbReference type="Pfam" id="PF02654">
    <property type="entry name" value="CobS"/>
    <property type="match status" value="1"/>
</dbReference>
<dbReference type="EMBL" id="JNAH01000003">
    <property type="protein sequence ID" value="KGF88506.1"/>
    <property type="molecule type" value="Genomic_DNA"/>
</dbReference>
<feature type="transmembrane region" description="Helical" evidence="19">
    <location>
        <begin position="124"/>
        <end position="144"/>
    </location>
</feature>